<dbReference type="GO" id="GO:0070930">
    <property type="term" value="P:trans-translation-dependent protein tagging"/>
    <property type="evidence" value="ECO:0007669"/>
    <property type="project" value="TreeGrafter"/>
</dbReference>
<dbReference type="EMBL" id="JADINH010000099">
    <property type="protein sequence ID" value="MBO8415654.1"/>
    <property type="molecule type" value="Genomic_DNA"/>
</dbReference>
<comment type="subcellular location">
    <subcellularLocation>
        <location evidence="3">Cytoplasm</location>
    </subcellularLocation>
    <text evidence="3">The tmRNA-SmpB complex associates with stalled 70S ribosomes.</text>
</comment>
<dbReference type="NCBIfam" id="TIGR00086">
    <property type="entry name" value="smpB"/>
    <property type="match status" value="1"/>
</dbReference>
<dbReference type="NCBIfam" id="NF003843">
    <property type="entry name" value="PRK05422.1"/>
    <property type="match status" value="1"/>
</dbReference>
<gene>
    <name evidence="3 5" type="primary">smpB</name>
    <name evidence="5" type="ORF">IAB19_04650</name>
</gene>
<dbReference type="InterPro" id="IPR000037">
    <property type="entry name" value="SsrA-bd_prot"/>
</dbReference>
<dbReference type="PROSITE" id="PS01317">
    <property type="entry name" value="SSRP"/>
    <property type="match status" value="1"/>
</dbReference>
<dbReference type="AlphaFoldDB" id="A0A9D9D9N6"/>
<comment type="function">
    <text evidence="3">Required for rescue of stalled ribosomes mediated by trans-translation. Binds to transfer-messenger RNA (tmRNA), required for stable association of tmRNA with ribosomes. tmRNA and SmpB together mimic tRNA shape, replacing the anticodon stem-loop with SmpB. tmRNA is encoded by the ssrA gene; the 2 termini fold to resemble tRNA(Ala) and it encodes a 'tag peptide', a short internal open reading frame. During trans-translation Ala-aminoacylated tmRNA acts like a tRNA, entering the A-site of stalled ribosomes, displacing the stalled mRNA. The ribosome then switches to translate the ORF on the tmRNA; the nascent peptide is terminated with the 'tag peptide' encoded by the tmRNA and targeted for degradation. The ribosome is freed to recommence translation, which seems to be the essential function of trans-translation.</text>
</comment>
<dbReference type="CDD" id="cd09294">
    <property type="entry name" value="SmpB"/>
    <property type="match status" value="1"/>
</dbReference>
<evidence type="ECO:0000256" key="3">
    <source>
        <dbReference type="HAMAP-Rule" id="MF_00023"/>
    </source>
</evidence>
<dbReference type="InterPro" id="IPR020081">
    <property type="entry name" value="SsrA-bd_prot_CS"/>
</dbReference>
<evidence type="ECO:0000256" key="2">
    <source>
        <dbReference type="ARBA" id="ARBA00022884"/>
    </source>
</evidence>
<dbReference type="GO" id="GO:0005829">
    <property type="term" value="C:cytosol"/>
    <property type="evidence" value="ECO:0007669"/>
    <property type="project" value="TreeGrafter"/>
</dbReference>
<dbReference type="Pfam" id="PF01668">
    <property type="entry name" value="SmpB"/>
    <property type="match status" value="1"/>
</dbReference>
<dbReference type="HAMAP" id="MF_00023">
    <property type="entry name" value="SmpB"/>
    <property type="match status" value="1"/>
</dbReference>
<protein>
    <recommendedName>
        <fullName evidence="3">SsrA-binding protein</fullName>
    </recommendedName>
    <alternativeName>
        <fullName evidence="3">Small protein B</fullName>
    </alternativeName>
</protein>
<comment type="caution">
    <text evidence="5">The sequence shown here is derived from an EMBL/GenBank/DDBJ whole genome shotgun (WGS) entry which is preliminary data.</text>
</comment>
<dbReference type="SUPFAM" id="SSF74982">
    <property type="entry name" value="Small protein B (SmpB)"/>
    <property type="match status" value="1"/>
</dbReference>
<dbReference type="PANTHER" id="PTHR30308">
    <property type="entry name" value="TMRNA-BINDING COMPONENT OF TRANS-TRANSLATION TAGGING COMPLEX"/>
    <property type="match status" value="1"/>
</dbReference>
<reference evidence="5" key="2">
    <citation type="journal article" date="2021" name="PeerJ">
        <title>Extensive microbial diversity within the chicken gut microbiome revealed by metagenomics and culture.</title>
        <authorList>
            <person name="Gilroy R."/>
            <person name="Ravi A."/>
            <person name="Getino M."/>
            <person name="Pursley I."/>
            <person name="Horton D.L."/>
            <person name="Alikhan N.F."/>
            <person name="Baker D."/>
            <person name="Gharbi K."/>
            <person name="Hall N."/>
            <person name="Watson M."/>
            <person name="Adriaenssens E.M."/>
            <person name="Foster-Nyarko E."/>
            <person name="Jarju S."/>
            <person name="Secka A."/>
            <person name="Antonio M."/>
            <person name="Oren A."/>
            <person name="Chaudhuri R.R."/>
            <person name="La Ragione R."/>
            <person name="Hildebrand F."/>
            <person name="Pallen M.J."/>
        </authorList>
    </citation>
    <scope>NUCLEOTIDE SEQUENCE</scope>
    <source>
        <strain evidence="5">17213</strain>
    </source>
</reference>
<organism evidence="5 6">
    <name type="scientific">Candidatus Avisuccinivibrio stercorigallinarum</name>
    <dbReference type="NCBI Taxonomy" id="2840704"/>
    <lineage>
        <taxon>Bacteria</taxon>
        <taxon>Pseudomonadati</taxon>
        <taxon>Pseudomonadota</taxon>
        <taxon>Gammaproteobacteria</taxon>
        <taxon>Aeromonadales</taxon>
        <taxon>Succinivibrionaceae</taxon>
        <taxon>Succinivibrionaceae incertae sedis</taxon>
        <taxon>Candidatus Avisuccinivibrio</taxon>
    </lineage>
</organism>
<reference evidence="5" key="1">
    <citation type="submission" date="2020-10" db="EMBL/GenBank/DDBJ databases">
        <authorList>
            <person name="Gilroy R."/>
        </authorList>
    </citation>
    <scope>NUCLEOTIDE SEQUENCE</scope>
    <source>
        <strain evidence="5">17213</strain>
    </source>
</reference>
<keyword evidence="1 3" id="KW-0963">Cytoplasm</keyword>
<feature type="region of interest" description="Disordered" evidence="4">
    <location>
        <begin position="136"/>
        <end position="160"/>
    </location>
</feature>
<sequence length="160" mass="18532">MAQKKKKKTADNVIAVNRRAQHDYFIEERFEAGLSLQGWEVKSLRAGKCNISEAYVTPKNGEMLLIGATISPLKNSCAFVVCDPTRTRTLLLNRREINKLIGHAQRAGYTIIPLRMYWKGSWAKLEIGLARGKQEHDKRDSIKDKQWQRDKERIMKKSFR</sequence>
<dbReference type="Gene3D" id="2.40.280.10">
    <property type="match status" value="1"/>
</dbReference>
<dbReference type="Proteomes" id="UP000823631">
    <property type="component" value="Unassembled WGS sequence"/>
</dbReference>
<comment type="similarity">
    <text evidence="3">Belongs to the SmpB family.</text>
</comment>
<accession>A0A9D9D9N6</accession>
<keyword evidence="2 3" id="KW-0694">RNA-binding</keyword>
<evidence type="ECO:0000313" key="6">
    <source>
        <dbReference type="Proteomes" id="UP000823631"/>
    </source>
</evidence>
<evidence type="ECO:0000256" key="1">
    <source>
        <dbReference type="ARBA" id="ARBA00022490"/>
    </source>
</evidence>
<dbReference type="GO" id="GO:0070929">
    <property type="term" value="P:trans-translation"/>
    <property type="evidence" value="ECO:0007669"/>
    <property type="project" value="UniProtKB-UniRule"/>
</dbReference>
<dbReference type="PANTHER" id="PTHR30308:SF2">
    <property type="entry name" value="SSRA-BINDING PROTEIN"/>
    <property type="match status" value="1"/>
</dbReference>
<dbReference type="InterPro" id="IPR023620">
    <property type="entry name" value="SmpB"/>
</dbReference>
<evidence type="ECO:0000313" key="5">
    <source>
        <dbReference type="EMBL" id="MBO8415654.1"/>
    </source>
</evidence>
<dbReference type="GO" id="GO:0003723">
    <property type="term" value="F:RNA binding"/>
    <property type="evidence" value="ECO:0007669"/>
    <property type="project" value="UniProtKB-UniRule"/>
</dbReference>
<evidence type="ECO:0000256" key="4">
    <source>
        <dbReference type="SAM" id="MobiDB-lite"/>
    </source>
</evidence>
<proteinExistence type="inferred from homology"/>
<name>A0A9D9D9N6_9GAMM</name>